<evidence type="ECO:0000313" key="2">
    <source>
        <dbReference type="EMBL" id="GAI79785.1"/>
    </source>
</evidence>
<dbReference type="EMBL" id="BARW01010726">
    <property type="protein sequence ID" value="GAI79785.1"/>
    <property type="molecule type" value="Genomic_DNA"/>
</dbReference>
<organism evidence="2">
    <name type="scientific">marine sediment metagenome</name>
    <dbReference type="NCBI Taxonomy" id="412755"/>
    <lineage>
        <taxon>unclassified sequences</taxon>
        <taxon>metagenomes</taxon>
        <taxon>ecological metagenomes</taxon>
    </lineage>
</organism>
<evidence type="ECO:0000256" key="1">
    <source>
        <dbReference type="SAM" id="Phobius"/>
    </source>
</evidence>
<comment type="caution">
    <text evidence="2">The sequence shown here is derived from an EMBL/GenBank/DDBJ whole genome shotgun (WGS) entry which is preliminary data.</text>
</comment>
<sequence>ISSIVLYYRYEKMKHYKRASKKIKKLDYFVLITFCSFLIIGILMLIFYSQILAAVARFAYLSLGAESF</sequence>
<proteinExistence type="predicted"/>
<keyword evidence="1" id="KW-1133">Transmembrane helix</keyword>
<keyword evidence="1" id="KW-0472">Membrane</keyword>
<reference evidence="2" key="1">
    <citation type="journal article" date="2014" name="Front. Microbiol.">
        <title>High frequency of phylogenetically diverse reductive dehalogenase-homologous genes in deep subseafloor sedimentary metagenomes.</title>
        <authorList>
            <person name="Kawai M."/>
            <person name="Futagami T."/>
            <person name="Toyoda A."/>
            <person name="Takaki Y."/>
            <person name="Nishi S."/>
            <person name="Hori S."/>
            <person name="Arai W."/>
            <person name="Tsubouchi T."/>
            <person name="Morono Y."/>
            <person name="Uchiyama I."/>
            <person name="Ito T."/>
            <person name="Fujiyama A."/>
            <person name="Inagaki F."/>
            <person name="Takami H."/>
        </authorList>
    </citation>
    <scope>NUCLEOTIDE SEQUENCE</scope>
    <source>
        <strain evidence="2">Expedition CK06-06</strain>
    </source>
</reference>
<feature type="non-terminal residue" evidence="2">
    <location>
        <position position="1"/>
    </location>
</feature>
<name>X1SWR8_9ZZZZ</name>
<feature type="transmembrane region" description="Helical" evidence="1">
    <location>
        <begin position="26"/>
        <end position="48"/>
    </location>
</feature>
<keyword evidence="1" id="KW-0812">Transmembrane</keyword>
<accession>X1SWR8</accession>
<dbReference type="AlphaFoldDB" id="X1SWR8"/>
<protein>
    <submittedName>
        <fullName evidence="2">Uncharacterized protein</fullName>
    </submittedName>
</protein>
<gene>
    <name evidence="2" type="ORF">S12H4_20991</name>
</gene>